<keyword evidence="1" id="KW-0732">Signal</keyword>
<evidence type="ECO:0000256" key="1">
    <source>
        <dbReference type="SAM" id="SignalP"/>
    </source>
</evidence>
<evidence type="ECO:0008006" key="4">
    <source>
        <dbReference type="Google" id="ProtNLM"/>
    </source>
</evidence>
<accession>A0A2T7BMK3</accession>
<keyword evidence="3" id="KW-1185">Reference proteome</keyword>
<name>A0A2T7BMK3_9BACT</name>
<dbReference type="RefSeq" id="WP_108685491.1">
    <property type="nucleotide sequence ID" value="NZ_QCYK01000001.1"/>
</dbReference>
<dbReference type="OrthoDB" id="673800at2"/>
<dbReference type="EMBL" id="QCYK01000001">
    <property type="protein sequence ID" value="PUZ28851.1"/>
    <property type="molecule type" value="Genomic_DNA"/>
</dbReference>
<feature type="signal peptide" evidence="1">
    <location>
        <begin position="1"/>
        <end position="17"/>
    </location>
</feature>
<gene>
    <name evidence="2" type="ORF">DCC81_05050</name>
</gene>
<evidence type="ECO:0000313" key="3">
    <source>
        <dbReference type="Proteomes" id="UP000244450"/>
    </source>
</evidence>
<sequence>MKTRHLLMACALPALFAACKKDSNDQPSTPTVADNTVAFTLDGKAYTTTRLELSTAAVADQEVNQTDSLYVLTGLTSAAANAGQITLSVTFRKGQVVAGNYGDTAYATDGINWVPALGGEDFYQSNTSHYSVIQISKADGKVLEGTFSGEVASTTNQDQVLKVTGGQFRINLSTVAKGN</sequence>
<protein>
    <recommendedName>
        <fullName evidence="4">Lipocalin-like domain-containing protein</fullName>
    </recommendedName>
</protein>
<dbReference type="PROSITE" id="PS51257">
    <property type="entry name" value="PROKAR_LIPOPROTEIN"/>
    <property type="match status" value="1"/>
</dbReference>
<feature type="chain" id="PRO_5015692325" description="Lipocalin-like domain-containing protein" evidence="1">
    <location>
        <begin position="18"/>
        <end position="179"/>
    </location>
</feature>
<dbReference type="AlphaFoldDB" id="A0A2T7BMK3"/>
<dbReference type="Proteomes" id="UP000244450">
    <property type="component" value="Unassembled WGS sequence"/>
</dbReference>
<evidence type="ECO:0000313" key="2">
    <source>
        <dbReference type="EMBL" id="PUZ28851.1"/>
    </source>
</evidence>
<organism evidence="2 3">
    <name type="scientific">Chitinophaga parva</name>
    <dbReference type="NCBI Taxonomy" id="2169414"/>
    <lineage>
        <taxon>Bacteria</taxon>
        <taxon>Pseudomonadati</taxon>
        <taxon>Bacteroidota</taxon>
        <taxon>Chitinophagia</taxon>
        <taxon>Chitinophagales</taxon>
        <taxon>Chitinophagaceae</taxon>
        <taxon>Chitinophaga</taxon>
    </lineage>
</organism>
<proteinExistence type="predicted"/>
<comment type="caution">
    <text evidence="2">The sequence shown here is derived from an EMBL/GenBank/DDBJ whole genome shotgun (WGS) entry which is preliminary data.</text>
</comment>
<reference evidence="2 3" key="1">
    <citation type="submission" date="2018-04" db="EMBL/GenBank/DDBJ databases">
        <title>Chitinophaga fuyangensis sp. nov., isolated from soil in a chemical factory.</title>
        <authorList>
            <person name="Chen K."/>
        </authorList>
    </citation>
    <scope>NUCLEOTIDE SEQUENCE [LARGE SCALE GENOMIC DNA]</scope>
    <source>
        <strain evidence="2 3">LY-1</strain>
    </source>
</reference>